<evidence type="ECO:0000313" key="2">
    <source>
        <dbReference type="Proteomes" id="UP001165653"/>
    </source>
</evidence>
<sequence>MLERYGAELTTRDGEWISKWKLPGLKNFYVEYLFFHEIGHHVDRYLRH</sequence>
<proteinExistence type="predicted"/>
<evidence type="ECO:0000313" key="1">
    <source>
        <dbReference type="EMBL" id="MCW1916551.1"/>
    </source>
</evidence>
<organism evidence="1 2">
    <name type="scientific">Luteolibacter rhizosphaerae</name>
    <dbReference type="NCBI Taxonomy" id="2989719"/>
    <lineage>
        <taxon>Bacteria</taxon>
        <taxon>Pseudomonadati</taxon>
        <taxon>Verrucomicrobiota</taxon>
        <taxon>Verrucomicrobiia</taxon>
        <taxon>Verrucomicrobiales</taxon>
        <taxon>Verrucomicrobiaceae</taxon>
        <taxon>Luteolibacter</taxon>
    </lineage>
</organism>
<reference evidence="1" key="1">
    <citation type="submission" date="2022-10" db="EMBL/GenBank/DDBJ databases">
        <title>Luteolibacter sp. GHJ8, whole genome shotgun sequencing project.</title>
        <authorList>
            <person name="Zhao G."/>
            <person name="Shen L."/>
        </authorList>
    </citation>
    <scope>NUCLEOTIDE SEQUENCE</scope>
    <source>
        <strain evidence="1">GHJ8</strain>
    </source>
</reference>
<dbReference type="Proteomes" id="UP001165653">
    <property type="component" value="Unassembled WGS sequence"/>
</dbReference>
<protein>
    <submittedName>
        <fullName evidence="1">Uncharacterized protein</fullName>
    </submittedName>
</protein>
<comment type="caution">
    <text evidence="1">The sequence shown here is derived from an EMBL/GenBank/DDBJ whole genome shotgun (WGS) entry which is preliminary data.</text>
</comment>
<dbReference type="EMBL" id="JAPDDR010000016">
    <property type="protein sequence ID" value="MCW1916551.1"/>
    <property type="molecule type" value="Genomic_DNA"/>
</dbReference>
<name>A0ABT3G9N7_9BACT</name>
<dbReference type="RefSeq" id="WP_264516130.1">
    <property type="nucleotide sequence ID" value="NZ_JAPDDR010000016.1"/>
</dbReference>
<gene>
    <name evidence="1" type="ORF">OJ996_23390</name>
</gene>
<accession>A0ABT3G9N7</accession>
<keyword evidence="2" id="KW-1185">Reference proteome</keyword>